<proteinExistence type="predicted"/>
<organism>
    <name type="scientific">Serpula lacrymans var. lacrymans (strain S7.9)</name>
    <name type="common">Dry rot fungus</name>
    <dbReference type="NCBI Taxonomy" id="578457"/>
    <lineage>
        <taxon>Eukaryota</taxon>
        <taxon>Fungi</taxon>
        <taxon>Dikarya</taxon>
        <taxon>Basidiomycota</taxon>
        <taxon>Agaricomycotina</taxon>
        <taxon>Agaricomycetes</taxon>
        <taxon>Agaricomycetidae</taxon>
        <taxon>Boletales</taxon>
        <taxon>Coniophorineae</taxon>
        <taxon>Serpulaceae</taxon>
        <taxon>Serpula</taxon>
    </lineage>
</organism>
<name>F8P019_SERL9</name>
<gene>
    <name evidence="2" type="ORF">SERLADRAFT_370336</name>
</gene>
<evidence type="ECO:0000313" key="2">
    <source>
        <dbReference type="EMBL" id="EGO23446.1"/>
    </source>
</evidence>
<feature type="compositionally biased region" description="Polar residues" evidence="1">
    <location>
        <begin position="1"/>
        <end position="17"/>
    </location>
</feature>
<feature type="compositionally biased region" description="Basic residues" evidence="1">
    <location>
        <begin position="18"/>
        <end position="27"/>
    </location>
</feature>
<dbReference type="HOGENOM" id="CLU_2943249_0_0_1"/>
<dbReference type="RefSeq" id="XP_007319208.1">
    <property type="nucleotide sequence ID" value="XM_007319146.1"/>
</dbReference>
<reference evidence="2" key="1">
    <citation type="submission" date="2011-04" db="EMBL/GenBank/DDBJ databases">
        <title>Evolution of plant cell wall degrading machinery underlies the functional diversity of forest fungi.</title>
        <authorList>
            <consortium name="US DOE Joint Genome Institute (JGI-PGF)"/>
            <person name="Eastwood D.C."/>
            <person name="Floudas D."/>
            <person name="Binder M."/>
            <person name="Majcherczyk A."/>
            <person name="Schneider P."/>
            <person name="Aerts A."/>
            <person name="Asiegbu F.O."/>
            <person name="Baker S.E."/>
            <person name="Barry K."/>
            <person name="Bendiksby M."/>
            <person name="Blumentritt M."/>
            <person name="Coutinho P.M."/>
            <person name="Cullen D."/>
            <person name="Cullen D."/>
            <person name="Gathman A."/>
            <person name="Goodell B."/>
            <person name="Henrissat B."/>
            <person name="Ihrmark K."/>
            <person name="Kauserud H."/>
            <person name="Kohler A."/>
            <person name="LaButti K."/>
            <person name="Lapidus A."/>
            <person name="Lavin J.L."/>
            <person name="Lee Y.-H."/>
            <person name="Lindquist E."/>
            <person name="Lilly W."/>
            <person name="Lucas S."/>
            <person name="Morin E."/>
            <person name="Murat C."/>
            <person name="Oguiza J.A."/>
            <person name="Park J."/>
            <person name="Pisabarro A.G."/>
            <person name="Riley R."/>
            <person name="Rosling A."/>
            <person name="Salamov A."/>
            <person name="Schmidt O."/>
            <person name="Schmutz J."/>
            <person name="Skrede I."/>
            <person name="Stenlid J."/>
            <person name="Wiebenga A."/>
            <person name="Xie X."/>
            <person name="Kues U."/>
            <person name="Hibbett D.S."/>
            <person name="Hoffmeister D."/>
            <person name="Hogberg N."/>
            <person name="Martin F."/>
            <person name="Grigoriev I.V."/>
            <person name="Watkinson S.C."/>
        </authorList>
    </citation>
    <scope>NUCLEOTIDE SEQUENCE</scope>
    <source>
        <strain evidence="2">S7.9</strain>
    </source>
</reference>
<dbReference type="EMBL" id="GL945435">
    <property type="protein sequence ID" value="EGO23446.1"/>
    <property type="molecule type" value="Genomic_DNA"/>
</dbReference>
<dbReference type="GeneID" id="18810348"/>
<feature type="region of interest" description="Disordered" evidence="1">
    <location>
        <begin position="1"/>
        <end position="30"/>
    </location>
</feature>
<dbReference type="Proteomes" id="UP000008064">
    <property type="component" value="Unassembled WGS sequence"/>
</dbReference>
<accession>F8P019</accession>
<dbReference type="AlphaFoldDB" id="F8P019"/>
<dbReference type="KEGG" id="sla:SERLADRAFT_370336"/>
<evidence type="ECO:0000256" key="1">
    <source>
        <dbReference type="SAM" id="MobiDB-lite"/>
    </source>
</evidence>
<protein>
    <submittedName>
        <fullName evidence="2">Uncharacterized protein</fullName>
    </submittedName>
</protein>
<sequence>MSPSKLFQVHTTNSNSLSRRRAKKHQNIRNSASCFTKNDIAVLVGTRQKSRKVKHNARGK</sequence>